<protein>
    <submittedName>
        <fullName evidence="1">Peptidase S8/S53 domain-containing protein</fullName>
    </submittedName>
</protein>
<dbReference type="SUPFAM" id="SSF52743">
    <property type="entry name" value="Subtilisin-like"/>
    <property type="match status" value="1"/>
</dbReference>
<name>A0ABR2XTQ5_9PEZI</name>
<dbReference type="Gene3D" id="3.40.50.200">
    <property type="entry name" value="Peptidase S8/S53 domain"/>
    <property type="match status" value="1"/>
</dbReference>
<gene>
    <name evidence="1" type="ORF">SCAR479_06122</name>
</gene>
<dbReference type="EMBL" id="JARVKM010000023">
    <property type="protein sequence ID" value="KAK9777054.1"/>
    <property type="molecule type" value="Genomic_DNA"/>
</dbReference>
<organism evidence="1 2">
    <name type="scientific">Seiridium cardinale</name>
    <dbReference type="NCBI Taxonomy" id="138064"/>
    <lineage>
        <taxon>Eukaryota</taxon>
        <taxon>Fungi</taxon>
        <taxon>Dikarya</taxon>
        <taxon>Ascomycota</taxon>
        <taxon>Pezizomycotina</taxon>
        <taxon>Sordariomycetes</taxon>
        <taxon>Xylariomycetidae</taxon>
        <taxon>Amphisphaeriales</taxon>
        <taxon>Sporocadaceae</taxon>
        <taxon>Seiridium</taxon>
    </lineage>
</organism>
<keyword evidence="2" id="KW-1185">Reference proteome</keyword>
<proteinExistence type="predicted"/>
<evidence type="ECO:0000313" key="2">
    <source>
        <dbReference type="Proteomes" id="UP001465668"/>
    </source>
</evidence>
<dbReference type="Proteomes" id="UP001465668">
    <property type="component" value="Unassembled WGS sequence"/>
</dbReference>
<sequence>MKAQPRTTAKPGQVDIKKAAVYETIVSPLERLIKLLGFSDNINSIEPIDSRALVNAKAPIPFLNPAPKFDTSANMIQDKEANKSTQWIDQLAEVNSYMRDMSRRSGQERKRRQLRIAVLDTGDDDEAVFFQISARRRRIKQWRDFYENSEDPIDENGHGSHTTALVMKIAPTADIYVARVTKDRASLKDSATSVAELSIAPVSRPHHFGPHPGLTK</sequence>
<accession>A0ABR2XTQ5</accession>
<comment type="caution">
    <text evidence="1">The sequence shown here is derived from an EMBL/GenBank/DDBJ whole genome shotgun (WGS) entry which is preliminary data.</text>
</comment>
<evidence type="ECO:0000313" key="1">
    <source>
        <dbReference type="EMBL" id="KAK9777054.1"/>
    </source>
</evidence>
<dbReference type="InterPro" id="IPR036852">
    <property type="entry name" value="Peptidase_S8/S53_dom_sf"/>
</dbReference>
<reference evidence="1 2" key="1">
    <citation type="submission" date="2024-02" db="EMBL/GenBank/DDBJ databases">
        <title>First draft genome assembly of two strains of Seiridium cardinale.</title>
        <authorList>
            <person name="Emiliani G."/>
            <person name="Scali E."/>
        </authorList>
    </citation>
    <scope>NUCLEOTIDE SEQUENCE [LARGE SCALE GENOMIC DNA]</scope>
    <source>
        <strain evidence="1 2">BM-138-000479</strain>
    </source>
</reference>